<gene>
    <name evidence="5" type="ORF">MNBD_GAMMA14-1129</name>
</gene>
<keyword evidence="5" id="KW-0808">Transferase</keyword>
<dbReference type="PANTHER" id="PTHR11516">
    <property type="entry name" value="PYRUVATE DEHYDROGENASE E1 COMPONENT, ALPHA SUBUNIT BACTERIAL AND ORGANELLAR"/>
    <property type="match status" value="1"/>
</dbReference>
<evidence type="ECO:0000313" key="5">
    <source>
        <dbReference type="EMBL" id="VAW83505.1"/>
    </source>
</evidence>
<feature type="domain" description="Dehydrogenase E1 component" evidence="4">
    <location>
        <begin position="12"/>
        <end position="265"/>
    </location>
</feature>
<keyword evidence="3" id="KW-0786">Thiamine pyrophosphate</keyword>
<dbReference type="InterPro" id="IPR029061">
    <property type="entry name" value="THDP-binding"/>
</dbReference>
<keyword evidence="5" id="KW-0012">Acyltransferase</keyword>
<dbReference type="GO" id="GO:0006086">
    <property type="term" value="P:pyruvate decarboxylation to acetyl-CoA"/>
    <property type="evidence" value="ECO:0007669"/>
    <property type="project" value="TreeGrafter"/>
</dbReference>
<protein>
    <submittedName>
        <fullName evidence="5">Acetoin dehydrogenase E1 component alpha-subunit</fullName>
        <ecNumber evidence="5">2.3.1.190</ecNumber>
    </submittedName>
</protein>
<comment type="cofactor">
    <cofactor evidence="1">
        <name>thiamine diphosphate</name>
        <dbReference type="ChEBI" id="CHEBI:58937"/>
    </cofactor>
</comment>
<evidence type="ECO:0000256" key="1">
    <source>
        <dbReference type="ARBA" id="ARBA00001964"/>
    </source>
</evidence>
<organism evidence="5">
    <name type="scientific">hydrothermal vent metagenome</name>
    <dbReference type="NCBI Taxonomy" id="652676"/>
    <lineage>
        <taxon>unclassified sequences</taxon>
        <taxon>metagenomes</taxon>
        <taxon>ecological metagenomes</taxon>
    </lineage>
</organism>
<dbReference type="InterPro" id="IPR001017">
    <property type="entry name" value="DH_E1"/>
</dbReference>
<evidence type="ECO:0000259" key="4">
    <source>
        <dbReference type="Pfam" id="PF00676"/>
    </source>
</evidence>
<dbReference type="EMBL" id="UOFM01000554">
    <property type="protein sequence ID" value="VAW83505.1"/>
    <property type="molecule type" value="Genomic_DNA"/>
</dbReference>
<sequence length="354" mass="39588">MDRETLHRFLYDMLLARAFEERAAQEYSEGNIAGFLHLYPGEEAVAVGVIHAAEPGDYLVTTYREHVHALVRGIPPRQVMAELFGRRDGICKGMGGSMHLFDRERRFMGGYAIVGETFPVATGIGYSIALQKLPEAVICFFGDGAVNQGTFHEALNMAALWKLPVLFICENNHYQIGTEIHRHSAVVDVYKRACAYNIPAEKFDGMDVINVYEATRRALTQIRAGNGPQLLEFETYRFRGHSMADAGNYRPRIEVSSQEGRDPVETVIHEAKVGYPTQAEIAAAGPDLIDQLIYHSSAVDHFDDQHIEKVRHDVERIVEDAAQFALSSPSPTLDDAWSSLYCNRRHETLTGSTT</sequence>
<evidence type="ECO:0000256" key="2">
    <source>
        <dbReference type="ARBA" id="ARBA00023002"/>
    </source>
</evidence>
<dbReference type="AlphaFoldDB" id="A0A3B0YRI4"/>
<proteinExistence type="predicted"/>
<dbReference type="Pfam" id="PF00676">
    <property type="entry name" value="E1_dh"/>
    <property type="match status" value="1"/>
</dbReference>
<dbReference type="GO" id="GO:0004739">
    <property type="term" value="F:pyruvate dehydrogenase (acetyl-transferring) activity"/>
    <property type="evidence" value="ECO:0007669"/>
    <property type="project" value="TreeGrafter"/>
</dbReference>
<reference evidence="5" key="1">
    <citation type="submission" date="2018-06" db="EMBL/GenBank/DDBJ databases">
        <authorList>
            <person name="Zhirakovskaya E."/>
        </authorList>
    </citation>
    <scope>NUCLEOTIDE SEQUENCE</scope>
</reference>
<dbReference type="SUPFAM" id="SSF52518">
    <property type="entry name" value="Thiamin diphosphate-binding fold (THDP-binding)"/>
    <property type="match status" value="1"/>
</dbReference>
<evidence type="ECO:0000256" key="3">
    <source>
        <dbReference type="ARBA" id="ARBA00023052"/>
    </source>
</evidence>
<dbReference type="EC" id="2.3.1.190" evidence="5"/>
<name>A0A3B0YRI4_9ZZZZ</name>
<dbReference type="InterPro" id="IPR050642">
    <property type="entry name" value="PDH_E1_Alpha_Subunit"/>
</dbReference>
<dbReference type="CDD" id="cd02000">
    <property type="entry name" value="TPP_E1_PDC_ADC_BCADC"/>
    <property type="match status" value="1"/>
</dbReference>
<dbReference type="Gene3D" id="3.40.50.970">
    <property type="match status" value="1"/>
</dbReference>
<keyword evidence="2" id="KW-0560">Oxidoreductase</keyword>
<dbReference type="GO" id="GO:0016746">
    <property type="term" value="F:acyltransferase activity"/>
    <property type="evidence" value="ECO:0007669"/>
    <property type="project" value="UniProtKB-KW"/>
</dbReference>
<accession>A0A3B0YRI4</accession>
<dbReference type="PANTHER" id="PTHR11516:SF60">
    <property type="entry name" value="PYRUVATE DEHYDROGENASE E1 COMPONENT SUBUNIT ALPHA"/>
    <property type="match status" value="1"/>
</dbReference>